<dbReference type="InterPro" id="IPR023198">
    <property type="entry name" value="PGP-like_dom2"/>
</dbReference>
<comment type="caution">
    <text evidence="1">The sequence shown here is derived from an EMBL/GenBank/DDBJ whole genome shotgun (WGS) entry which is preliminary data.</text>
</comment>
<reference evidence="1 2" key="1">
    <citation type="journal article" date="2015" name="Stand. Genomic Sci.">
        <title>Genomic Encyclopedia of Bacterial and Archaeal Type Strains, Phase III: the genomes of soil and plant-associated and newly described type strains.</title>
        <authorList>
            <person name="Whitman W.B."/>
            <person name="Woyke T."/>
            <person name="Klenk H.P."/>
            <person name="Zhou Y."/>
            <person name="Lilburn T.G."/>
            <person name="Beck B.J."/>
            <person name="De Vos P."/>
            <person name="Vandamme P."/>
            <person name="Eisen J.A."/>
            <person name="Garrity G."/>
            <person name="Hugenholtz P."/>
            <person name="Kyrpides N.C."/>
        </authorList>
    </citation>
    <scope>NUCLEOTIDE SEQUENCE [LARGE SCALE GENOMIC DNA]</scope>
    <source>
        <strain evidence="1 2">RF6</strain>
    </source>
</reference>
<protein>
    <submittedName>
        <fullName evidence="1">HAD superfamily hydrolase (TIGR01509 family)</fullName>
    </submittedName>
</protein>
<evidence type="ECO:0000313" key="1">
    <source>
        <dbReference type="EMBL" id="RZT61046.1"/>
    </source>
</evidence>
<dbReference type="InterPro" id="IPR023214">
    <property type="entry name" value="HAD_sf"/>
</dbReference>
<dbReference type="AlphaFoldDB" id="A0A4Q7TKA0"/>
<keyword evidence="1" id="KW-0378">Hydrolase</keyword>
<dbReference type="Pfam" id="PF00702">
    <property type="entry name" value="Hydrolase"/>
    <property type="match status" value="1"/>
</dbReference>
<dbReference type="PANTHER" id="PTHR18901">
    <property type="entry name" value="2-DEOXYGLUCOSE-6-PHOSPHATE PHOSPHATASE 2"/>
    <property type="match status" value="1"/>
</dbReference>
<dbReference type="PANTHER" id="PTHR18901:SF38">
    <property type="entry name" value="PSEUDOURIDINE-5'-PHOSPHATASE"/>
    <property type="match status" value="1"/>
</dbReference>
<dbReference type="CDD" id="cd07505">
    <property type="entry name" value="HAD_BPGM-like"/>
    <property type="match status" value="1"/>
</dbReference>
<name>A0A4Q7TKA0_9MICO</name>
<dbReference type="GO" id="GO:0016787">
    <property type="term" value="F:hydrolase activity"/>
    <property type="evidence" value="ECO:0007669"/>
    <property type="project" value="UniProtKB-KW"/>
</dbReference>
<dbReference type="InterPro" id="IPR036412">
    <property type="entry name" value="HAD-like_sf"/>
</dbReference>
<dbReference type="Proteomes" id="UP000291832">
    <property type="component" value="Unassembled WGS sequence"/>
</dbReference>
<proteinExistence type="predicted"/>
<dbReference type="SFLD" id="SFLDS00003">
    <property type="entry name" value="Haloacid_Dehalogenase"/>
    <property type="match status" value="1"/>
</dbReference>
<dbReference type="Gene3D" id="3.40.50.1000">
    <property type="entry name" value="HAD superfamily/HAD-like"/>
    <property type="match status" value="1"/>
</dbReference>
<dbReference type="Gene3D" id="1.10.150.240">
    <property type="entry name" value="Putative phosphatase, domain 2"/>
    <property type="match status" value="1"/>
</dbReference>
<dbReference type="InterPro" id="IPR006439">
    <property type="entry name" value="HAD-SF_hydro_IA"/>
</dbReference>
<evidence type="ECO:0000313" key="2">
    <source>
        <dbReference type="Proteomes" id="UP000291832"/>
    </source>
</evidence>
<sequence>MVRMTTNLAQRIPAAVLWDMDGTLIDSEPLWLATELEMLRRYDIELTDEVRDGLVGSGLRSAARVFQGLGVPLSVDEIIAEWTAGVIAGLRSTTPAWRPGALELLGSLRDAGIPSCLVTMAVREIADAVLALLPEGLEFAGVLGGDEVQREKPDPEPYLRGAELIGVPITECLALEDSVNGLRSAAASGAVAIGVPNLLSLDGVPSHELWPTLAGVDAARLSERFRFHTGTQTTTENGELA</sequence>
<keyword evidence="2" id="KW-1185">Reference proteome</keyword>
<dbReference type="SFLD" id="SFLDG01129">
    <property type="entry name" value="C1.5:_HAD__Beta-PGM__Phosphata"/>
    <property type="match status" value="1"/>
</dbReference>
<organism evidence="1 2">
    <name type="scientific">Leucobacter luti</name>
    <dbReference type="NCBI Taxonomy" id="340320"/>
    <lineage>
        <taxon>Bacteria</taxon>
        <taxon>Bacillati</taxon>
        <taxon>Actinomycetota</taxon>
        <taxon>Actinomycetes</taxon>
        <taxon>Micrococcales</taxon>
        <taxon>Microbacteriaceae</taxon>
        <taxon>Leucobacter</taxon>
    </lineage>
</organism>
<gene>
    <name evidence="1" type="ORF">EV139_2792</name>
</gene>
<dbReference type="NCBIfam" id="TIGR01509">
    <property type="entry name" value="HAD-SF-IA-v3"/>
    <property type="match status" value="1"/>
</dbReference>
<accession>A0A4Q7TKA0</accession>
<dbReference type="SUPFAM" id="SSF56784">
    <property type="entry name" value="HAD-like"/>
    <property type="match status" value="1"/>
</dbReference>
<dbReference type="EMBL" id="SHKI01000007">
    <property type="protein sequence ID" value="RZT61046.1"/>
    <property type="molecule type" value="Genomic_DNA"/>
</dbReference>